<dbReference type="SUPFAM" id="SSF53041">
    <property type="entry name" value="Resolvase-like"/>
    <property type="match status" value="1"/>
</dbReference>
<proteinExistence type="inferred from homology"/>
<dbReference type="InterPro" id="IPR050639">
    <property type="entry name" value="SSR_resolvase"/>
</dbReference>
<feature type="domain" description="Resolvase/invertase-type recombinase catalytic" evidence="2">
    <location>
        <begin position="2"/>
        <end position="146"/>
    </location>
</feature>
<comment type="similarity">
    <text evidence="1">Belongs to the site-specific recombinase resolvase family.</text>
</comment>
<dbReference type="STRING" id="46224.B4102_2174"/>
<keyword evidence="4" id="KW-1185">Reference proteome</keyword>
<dbReference type="Gene3D" id="3.40.50.1390">
    <property type="entry name" value="Resolvase, N-terminal catalytic domain"/>
    <property type="match status" value="1"/>
</dbReference>
<organism evidence="3 4">
    <name type="scientific">Heyndrickxia sporothermodurans</name>
    <dbReference type="NCBI Taxonomy" id="46224"/>
    <lineage>
        <taxon>Bacteria</taxon>
        <taxon>Bacillati</taxon>
        <taxon>Bacillota</taxon>
        <taxon>Bacilli</taxon>
        <taxon>Bacillales</taxon>
        <taxon>Bacillaceae</taxon>
        <taxon>Heyndrickxia</taxon>
    </lineage>
</organism>
<reference evidence="3 4" key="1">
    <citation type="submission" date="2016-01" db="EMBL/GenBank/DDBJ databases">
        <title>Genome Sequences of Twelve Sporeforming Bacillus Species Isolated from Foods.</title>
        <authorList>
            <person name="Berendsen E.M."/>
            <person name="Wells-Bennik M.H."/>
            <person name="Krawcyk A.O."/>
            <person name="De Jong A."/>
            <person name="Holsappel S."/>
            <person name="Eijlander R.T."/>
            <person name="Kuipers O.P."/>
        </authorList>
    </citation>
    <scope>NUCLEOTIDE SEQUENCE [LARGE SCALE GENOMIC DNA]</scope>
    <source>
        <strain evidence="3 4">B4102</strain>
    </source>
</reference>
<dbReference type="InterPro" id="IPR036162">
    <property type="entry name" value="Resolvase-like_N_sf"/>
</dbReference>
<dbReference type="AlphaFoldDB" id="A0A150LHM6"/>
<dbReference type="Proteomes" id="UP000075666">
    <property type="component" value="Unassembled WGS sequence"/>
</dbReference>
<comment type="caution">
    <text evidence="3">The sequence shown here is derived from an EMBL/GenBank/DDBJ whole genome shotgun (WGS) entry which is preliminary data.</text>
</comment>
<protein>
    <recommendedName>
        <fullName evidence="2">Resolvase/invertase-type recombinase catalytic domain-containing protein</fullName>
    </recommendedName>
</protein>
<evidence type="ECO:0000313" key="3">
    <source>
        <dbReference type="EMBL" id="KYD11446.1"/>
    </source>
</evidence>
<evidence type="ECO:0000256" key="1">
    <source>
        <dbReference type="ARBA" id="ARBA00009913"/>
    </source>
</evidence>
<name>A0A150LHM6_9BACI</name>
<dbReference type="RefSeq" id="WP_066226267.1">
    <property type="nucleotide sequence ID" value="NZ_LQYN01000006.1"/>
</dbReference>
<dbReference type="GO" id="GO:0003677">
    <property type="term" value="F:DNA binding"/>
    <property type="evidence" value="ECO:0007669"/>
    <property type="project" value="InterPro"/>
</dbReference>
<accession>A0A150LHM6</accession>
<dbReference type="CDD" id="cd03768">
    <property type="entry name" value="SR_ResInv"/>
    <property type="match status" value="1"/>
</dbReference>
<evidence type="ECO:0000313" key="4">
    <source>
        <dbReference type="Proteomes" id="UP000075666"/>
    </source>
</evidence>
<gene>
    <name evidence="3" type="ORF">B4102_2174</name>
</gene>
<dbReference type="InterPro" id="IPR006119">
    <property type="entry name" value="Resolv_N"/>
</dbReference>
<dbReference type="PANTHER" id="PTHR30461">
    <property type="entry name" value="DNA-INVERTASE FROM LAMBDOID PROPHAGE"/>
    <property type="match status" value="1"/>
</dbReference>
<evidence type="ECO:0000259" key="2">
    <source>
        <dbReference type="PROSITE" id="PS51736"/>
    </source>
</evidence>
<sequence length="198" mass="23305">MKRFAYIRVSDKDQNVDRQIITMKKEGIDDRDVFIEKMSGKNFDRPKYQLLKQLVRKDDEIVFDSITRMGRTMNETLKEYEWFVENGVQLKFIKEPMINTSNEQEDIIKQAIQRVILTVLAAFAEKERIDTKIRQAEGIQAAKDKGKHLGRPRAVITPEFIQAYNQWMNNEISAVEAMEKANMSKTTFYRKVKEFKGK</sequence>
<dbReference type="PANTHER" id="PTHR30461:SF26">
    <property type="entry name" value="RESOLVASE HOMOLOG YNEB"/>
    <property type="match status" value="1"/>
</dbReference>
<dbReference type="Pfam" id="PF00239">
    <property type="entry name" value="Resolvase"/>
    <property type="match status" value="1"/>
</dbReference>
<dbReference type="PATRIC" id="fig|46224.3.peg.3985"/>
<dbReference type="EMBL" id="LQYN01000006">
    <property type="protein sequence ID" value="KYD11446.1"/>
    <property type="molecule type" value="Genomic_DNA"/>
</dbReference>
<dbReference type="SMART" id="SM00857">
    <property type="entry name" value="Resolvase"/>
    <property type="match status" value="1"/>
</dbReference>
<dbReference type="OrthoDB" id="9797501at2"/>
<dbReference type="GO" id="GO:0000150">
    <property type="term" value="F:DNA strand exchange activity"/>
    <property type="evidence" value="ECO:0007669"/>
    <property type="project" value="InterPro"/>
</dbReference>
<dbReference type="PROSITE" id="PS51736">
    <property type="entry name" value="RECOMBINASES_3"/>
    <property type="match status" value="1"/>
</dbReference>